<keyword evidence="1" id="KW-1133">Transmembrane helix</keyword>
<reference evidence="2" key="1">
    <citation type="submission" date="2021-12" db="EMBL/GenBank/DDBJ databases">
        <authorList>
            <person name="Rodrigo-Torres L."/>
            <person name="Arahal R. D."/>
            <person name="Lucena T."/>
        </authorList>
    </citation>
    <scope>NUCLEOTIDE SEQUENCE</scope>
    <source>
        <strain evidence="2">CECT 8226</strain>
    </source>
</reference>
<feature type="transmembrane region" description="Helical" evidence="1">
    <location>
        <begin position="202"/>
        <end position="221"/>
    </location>
</feature>
<dbReference type="Pfam" id="PF03956">
    <property type="entry name" value="Lys_export"/>
    <property type="match status" value="1"/>
</dbReference>
<feature type="transmembrane region" description="Helical" evidence="1">
    <location>
        <begin position="134"/>
        <end position="154"/>
    </location>
</feature>
<gene>
    <name evidence="2" type="primary">lysO</name>
    <name evidence="2" type="ORF">VHP8226_01536</name>
</gene>
<dbReference type="Proteomes" id="UP000838160">
    <property type="component" value="Unassembled WGS sequence"/>
</dbReference>
<dbReference type="RefSeq" id="WP_237484484.1">
    <property type="nucleotide sequence ID" value="NZ_CAKLCM010000002.1"/>
</dbReference>
<protein>
    <submittedName>
        <fullName evidence="2">Lysine exporter LysO</fullName>
    </submittedName>
</protein>
<sequence length="301" mass="32074">MFTGMLFIFTPLIIGYLFAISNKSLLDKINQATSYLIFVILFLMGLSLAALDNFGANVKTILTMTATFFICIGVANLLALPLIDKVFPLHTESHTKRLPLSAMALESVKLVLVVGLGLFLGLVLPIGLEWVDTASEWILLILLFFIGISLRNSGLTLKQILVNKQGMAIATIIVVSSLAGGALAAVLLDIHIYQGLAMASGFGWYSLAGILMGDAFGPVFGGASFMIELLRELVALILIPMLIGRKPCTAIGYAGATAMDFTLPVIQNTGGVRCVPVAIVSGFILSLLVPVLMLFFVSFAG</sequence>
<organism evidence="2 3">
    <name type="scientific">Vibrio hippocampi</name>
    <dbReference type="NCBI Taxonomy" id="654686"/>
    <lineage>
        <taxon>Bacteria</taxon>
        <taxon>Pseudomonadati</taxon>
        <taxon>Pseudomonadota</taxon>
        <taxon>Gammaproteobacteria</taxon>
        <taxon>Vibrionales</taxon>
        <taxon>Vibrionaceae</taxon>
        <taxon>Vibrio</taxon>
    </lineage>
</organism>
<dbReference type="InterPro" id="IPR005642">
    <property type="entry name" value="LysO"/>
</dbReference>
<keyword evidence="1" id="KW-0812">Transmembrane</keyword>
<feature type="transmembrane region" description="Helical" evidence="1">
    <location>
        <begin position="104"/>
        <end position="128"/>
    </location>
</feature>
<dbReference type="PANTHER" id="PTHR35804:SF1">
    <property type="entry name" value="LYSINE EXPORTER LYSO"/>
    <property type="match status" value="1"/>
</dbReference>
<feature type="transmembrane region" description="Helical" evidence="1">
    <location>
        <begin position="32"/>
        <end position="49"/>
    </location>
</feature>
<proteinExistence type="predicted"/>
<evidence type="ECO:0000313" key="3">
    <source>
        <dbReference type="Proteomes" id="UP000838160"/>
    </source>
</evidence>
<feature type="transmembrane region" description="Helical" evidence="1">
    <location>
        <begin position="233"/>
        <end position="255"/>
    </location>
</feature>
<feature type="transmembrane region" description="Helical" evidence="1">
    <location>
        <begin position="61"/>
        <end position="83"/>
    </location>
</feature>
<evidence type="ECO:0000313" key="2">
    <source>
        <dbReference type="EMBL" id="CAH0526050.1"/>
    </source>
</evidence>
<keyword evidence="1" id="KW-0472">Membrane</keyword>
<feature type="transmembrane region" description="Helical" evidence="1">
    <location>
        <begin position="166"/>
        <end position="190"/>
    </location>
</feature>
<feature type="transmembrane region" description="Helical" evidence="1">
    <location>
        <begin position="6"/>
        <end position="25"/>
    </location>
</feature>
<name>A0ABM8ZI69_9VIBR</name>
<keyword evidence="3" id="KW-1185">Reference proteome</keyword>
<comment type="caution">
    <text evidence="2">The sequence shown here is derived from an EMBL/GenBank/DDBJ whole genome shotgun (WGS) entry which is preliminary data.</text>
</comment>
<accession>A0ABM8ZI69</accession>
<dbReference type="EMBL" id="CAKLCM010000002">
    <property type="protein sequence ID" value="CAH0526050.1"/>
    <property type="molecule type" value="Genomic_DNA"/>
</dbReference>
<evidence type="ECO:0000256" key="1">
    <source>
        <dbReference type="SAM" id="Phobius"/>
    </source>
</evidence>
<dbReference type="PANTHER" id="PTHR35804">
    <property type="entry name" value="LYSINE EXPORTER LYSO"/>
    <property type="match status" value="1"/>
</dbReference>
<feature type="transmembrane region" description="Helical" evidence="1">
    <location>
        <begin position="275"/>
        <end position="297"/>
    </location>
</feature>